<dbReference type="Pfam" id="PF10502">
    <property type="entry name" value="Peptidase_S26"/>
    <property type="match status" value="1"/>
</dbReference>
<feature type="transmembrane region" description="Helical" evidence="6">
    <location>
        <begin position="59"/>
        <end position="80"/>
    </location>
</feature>
<dbReference type="PANTHER" id="PTHR43390:SF1">
    <property type="entry name" value="CHLOROPLAST PROCESSING PEPTIDASE"/>
    <property type="match status" value="1"/>
</dbReference>
<name>A0ABU2KAL8_9ACTN</name>
<dbReference type="PANTHER" id="PTHR43390">
    <property type="entry name" value="SIGNAL PEPTIDASE I"/>
    <property type="match status" value="1"/>
</dbReference>
<evidence type="ECO:0000256" key="6">
    <source>
        <dbReference type="RuleBase" id="RU362042"/>
    </source>
</evidence>
<gene>
    <name evidence="9" type="primary">lepB</name>
    <name evidence="9" type="ORF">RM425_14970</name>
</gene>
<accession>A0ABU2KAL8</accession>
<dbReference type="GO" id="GO:0009003">
    <property type="term" value="F:signal peptidase activity"/>
    <property type="evidence" value="ECO:0007669"/>
    <property type="project" value="UniProtKB-EC"/>
</dbReference>
<dbReference type="NCBIfam" id="TIGR02227">
    <property type="entry name" value="sigpep_I_bact"/>
    <property type="match status" value="1"/>
</dbReference>
<dbReference type="InterPro" id="IPR019533">
    <property type="entry name" value="Peptidase_S26"/>
</dbReference>
<evidence type="ECO:0000313" key="9">
    <source>
        <dbReference type="EMBL" id="MDT0277208.1"/>
    </source>
</evidence>
<protein>
    <recommendedName>
        <fullName evidence="4 6">Signal peptidase I</fullName>
        <ecNumber evidence="4 6">3.4.21.89</ecNumber>
    </recommendedName>
</protein>
<organism evidence="9 10">
    <name type="scientific">Blastococcus goldschmidtiae</name>
    <dbReference type="NCBI Taxonomy" id="3075546"/>
    <lineage>
        <taxon>Bacteria</taxon>
        <taxon>Bacillati</taxon>
        <taxon>Actinomycetota</taxon>
        <taxon>Actinomycetes</taxon>
        <taxon>Geodermatophilales</taxon>
        <taxon>Geodermatophilaceae</taxon>
        <taxon>Blastococcus</taxon>
    </lineage>
</organism>
<dbReference type="InterPro" id="IPR000223">
    <property type="entry name" value="Pept_S26A_signal_pept_1"/>
</dbReference>
<comment type="caution">
    <text evidence="9">The sequence shown here is derived from an EMBL/GenBank/DDBJ whole genome shotgun (WGS) entry which is preliminary data.</text>
</comment>
<comment type="catalytic activity">
    <reaction evidence="1 6">
        <text>Cleavage of hydrophobic, N-terminal signal or leader sequences from secreted and periplasmic proteins.</text>
        <dbReference type="EC" id="3.4.21.89"/>
    </reaction>
</comment>
<dbReference type="Gene3D" id="2.10.109.10">
    <property type="entry name" value="Umud Fragment, subunit A"/>
    <property type="match status" value="1"/>
</dbReference>
<keyword evidence="10" id="KW-1185">Reference proteome</keyword>
<dbReference type="SUPFAM" id="SSF51306">
    <property type="entry name" value="LexA/Signal peptidase"/>
    <property type="match status" value="1"/>
</dbReference>
<comment type="similarity">
    <text evidence="3 6">Belongs to the peptidase S26 family.</text>
</comment>
<dbReference type="PRINTS" id="PR00727">
    <property type="entry name" value="LEADERPTASE"/>
</dbReference>
<proteinExistence type="inferred from homology"/>
<keyword evidence="6" id="KW-0472">Membrane</keyword>
<evidence type="ECO:0000256" key="7">
    <source>
        <dbReference type="SAM" id="MobiDB-lite"/>
    </source>
</evidence>
<evidence type="ECO:0000256" key="4">
    <source>
        <dbReference type="ARBA" id="ARBA00013208"/>
    </source>
</evidence>
<evidence type="ECO:0000256" key="3">
    <source>
        <dbReference type="ARBA" id="ARBA00009370"/>
    </source>
</evidence>
<keyword evidence="6" id="KW-0812">Transmembrane</keyword>
<dbReference type="InterPro" id="IPR036286">
    <property type="entry name" value="LexA/Signal_pep-like_sf"/>
</dbReference>
<dbReference type="EC" id="3.4.21.89" evidence="4 6"/>
<evidence type="ECO:0000256" key="5">
    <source>
        <dbReference type="ARBA" id="ARBA00022801"/>
    </source>
</evidence>
<dbReference type="PROSITE" id="PS00761">
    <property type="entry name" value="SPASE_I_3"/>
    <property type="match status" value="1"/>
</dbReference>
<dbReference type="EMBL" id="JAVREI010000011">
    <property type="protein sequence ID" value="MDT0277208.1"/>
    <property type="molecule type" value="Genomic_DNA"/>
</dbReference>
<keyword evidence="6" id="KW-0645">Protease</keyword>
<feature type="region of interest" description="Disordered" evidence="7">
    <location>
        <begin position="1"/>
        <end position="47"/>
    </location>
</feature>
<dbReference type="Proteomes" id="UP001183222">
    <property type="component" value="Unassembled WGS sequence"/>
</dbReference>
<reference evidence="10" key="1">
    <citation type="submission" date="2023-07" db="EMBL/GenBank/DDBJ databases">
        <title>30 novel species of actinomycetes from the DSMZ collection.</title>
        <authorList>
            <person name="Nouioui I."/>
        </authorList>
    </citation>
    <scope>NUCLEOTIDE SEQUENCE [LARGE SCALE GENOMIC DNA]</scope>
    <source>
        <strain evidence="10">DSM 46792</strain>
    </source>
</reference>
<dbReference type="InterPro" id="IPR019758">
    <property type="entry name" value="Pept_S26A_signal_pept_1_CS"/>
</dbReference>
<dbReference type="CDD" id="cd06530">
    <property type="entry name" value="S26_SPase_I"/>
    <property type="match status" value="1"/>
</dbReference>
<keyword evidence="5 6" id="KW-0378">Hydrolase</keyword>
<feature type="domain" description="Peptidase S26" evidence="8">
    <location>
        <begin position="56"/>
        <end position="254"/>
    </location>
</feature>
<sequence>MSSQRPGGPADVDPGEPDPQRDARTGAADEQADEPAGRAARRNRRADAKKGSLLRELPVLLVVAFVLALVVKTFFVQAFFIPSGSMEQTLHGCPGCTGDRVLVNKVPYWFGEPQPGDVVVFEGPDTWSPEVSVAEPANWFTGAMLWLGRTVGVAPPSEDDYVKRVIAVGGQTVECCDVEGRVTVDGEPLDEPYIFENTPIELRGFGPVTVPEGRLWVMGDHRSASADSKAKIGDRYSGTIAVDDVIGKAAVIVWPVSRWGLVGSPDIQDVGAAAAGVEGGATGVRPDVVASSALGLAGAVPLVAWRRHRRR</sequence>
<evidence type="ECO:0000256" key="2">
    <source>
        <dbReference type="ARBA" id="ARBA00004401"/>
    </source>
</evidence>
<evidence type="ECO:0000259" key="8">
    <source>
        <dbReference type="Pfam" id="PF10502"/>
    </source>
</evidence>
<keyword evidence="6" id="KW-1133">Transmembrane helix</keyword>
<comment type="subcellular location">
    <subcellularLocation>
        <location evidence="2">Cell membrane</location>
        <topology evidence="2">Single-pass type II membrane protein</topology>
    </subcellularLocation>
    <subcellularLocation>
        <location evidence="6">Membrane</location>
        <topology evidence="6">Single-pass type II membrane protein</topology>
    </subcellularLocation>
</comment>
<evidence type="ECO:0000313" key="10">
    <source>
        <dbReference type="Proteomes" id="UP001183222"/>
    </source>
</evidence>
<evidence type="ECO:0000256" key="1">
    <source>
        <dbReference type="ARBA" id="ARBA00000677"/>
    </source>
</evidence>
<dbReference type="RefSeq" id="WP_311346018.1">
    <property type="nucleotide sequence ID" value="NZ_JAVREI010000011.1"/>
</dbReference>